<dbReference type="AlphaFoldDB" id="A0A543G6N7"/>
<comment type="caution">
    <text evidence="1">The sequence shown here is derived from an EMBL/GenBank/DDBJ whole genome shotgun (WGS) entry which is preliminary data.</text>
</comment>
<dbReference type="RefSeq" id="WP_089081644.1">
    <property type="nucleotide sequence ID" value="NZ_VFPJ01000001.1"/>
</dbReference>
<name>A0A543G6N7_9FLAO</name>
<sequence length="108" mass="12611">MAYDWTLFLNEEFHPTFQEELSRQLFEKGSVGKGIENFENYDFQLIVGLRDLEIKQIGTKVIAKIDFITPGSFQIPIEIYWTSKDLDNLLKVHKNDVSELIRCGNQLE</sequence>
<dbReference type="Proteomes" id="UP000320773">
    <property type="component" value="Unassembled WGS sequence"/>
</dbReference>
<evidence type="ECO:0000313" key="1">
    <source>
        <dbReference type="EMBL" id="TQM41750.1"/>
    </source>
</evidence>
<accession>A0A543G6N7</accession>
<organism evidence="1 2">
    <name type="scientific">Flavobacterium branchiophilum</name>
    <dbReference type="NCBI Taxonomy" id="55197"/>
    <lineage>
        <taxon>Bacteria</taxon>
        <taxon>Pseudomonadati</taxon>
        <taxon>Bacteroidota</taxon>
        <taxon>Flavobacteriia</taxon>
        <taxon>Flavobacteriales</taxon>
        <taxon>Flavobacteriaceae</taxon>
        <taxon>Flavobacterium</taxon>
    </lineage>
</organism>
<gene>
    <name evidence="1" type="ORF">BC670_2749</name>
</gene>
<protein>
    <submittedName>
        <fullName evidence="1">Uncharacterized protein</fullName>
    </submittedName>
</protein>
<evidence type="ECO:0000313" key="2">
    <source>
        <dbReference type="Proteomes" id="UP000320773"/>
    </source>
</evidence>
<dbReference type="EMBL" id="VFPJ01000001">
    <property type="protein sequence ID" value="TQM41750.1"/>
    <property type="molecule type" value="Genomic_DNA"/>
</dbReference>
<proteinExistence type="predicted"/>
<reference evidence="1 2" key="1">
    <citation type="submission" date="2019-06" db="EMBL/GenBank/DDBJ databases">
        <title>Genomic Encyclopedia of Archaeal and Bacterial Type Strains, Phase II (KMG-II): from individual species to whole genera.</title>
        <authorList>
            <person name="Goeker M."/>
        </authorList>
    </citation>
    <scope>NUCLEOTIDE SEQUENCE [LARGE SCALE GENOMIC DNA]</scope>
    <source>
        <strain evidence="1 2">DSM 24789</strain>
    </source>
</reference>